<dbReference type="PANTHER" id="PTHR10981">
    <property type="entry name" value="BATTENIN"/>
    <property type="match status" value="1"/>
</dbReference>
<dbReference type="EMBL" id="DS113301">
    <property type="protein sequence ID" value="EAY12473.1"/>
    <property type="molecule type" value="Genomic_DNA"/>
</dbReference>
<dbReference type="PANTHER" id="PTHR10981:SF7">
    <property type="entry name" value="BATTENIN"/>
    <property type="match status" value="1"/>
</dbReference>
<evidence type="ECO:0000256" key="3">
    <source>
        <dbReference type="ARBA" id="ARBA00022692"/>
    </source>
</evidence>
<sequence>MVDEPVITPSAARAKRAYIIRYAGMIIIGILSNLPYWVAYSNSQVVTTHFDKEGHIGAVSWAIVFLSVYATLFNAFLTSKNVSYTFRTILNGSFMIIGLIGAAFAPNFWVAICFIAFAGVSSDFGEAVMLGYAASFNDQSLLNAWGIGCGFSGLIGGIYSLICQKFTISYFWTFISVSPIGVIFPVIFVTMLKMPKEQSLLNSKEIASIESMPSYEHIEEDVPFCSCSNWKKSFRFIINNIVMFSFQYVALEGLTDCSMTKQEKINEPYIFGYYSLSYEFGQFIAKFLTKWLTLDKLEIAIVLGAIDFAIMLAEAITHFFPHIYLCIPLFFIGVLGSISYMSIFDVIMRVPNTTYKEREIITNYTSVFIGGSIQIASLIILVMQNTFLKKQCIK</sequence>
<dbReference type="GO" id="GO:0005773">
    <property type="term" value="C:vacuole"/>
    <property type="evidence" value="ECO:0007669"/>
    <property type="project" value="UniProtKB-ARBA"/>
</dbReference>
<feature type="transmembrane region" description="Helical" evidence="6">
    <location>
        <begin position="58"/>
        <end position="77"/>
    </location>
</feature>
<dbReference type="STRING" id="5722.A2E4D8"/>
<keyword evidence="5 6" id="KW-0472">Membrane</keyword>
<evidence type="ECO:0000256" key="6">
    <source>
        <dbReference type="RuleBase" id="RU361113"/>
    </source>
</evidence>
<feature type="transmembrane region" description="Helical" evidence="6">
    <location>
        <begin position="140"/>
        <end position="162"/>
    </location>
</feature>
<evidence type="ECO:0000313" key="7">
    <source>
        <dbReference type="EMBL" id="EAY12473.1"/>
    </source>
</evidence>
<evidence type="ECO:0000313" key="8">
    <source>
        <dbReference type="Proteomes" id="UP000001542"/>
    </source>
</evidence>
<comment type="similarity">
    <text evidence="2 6">Belongs to the battenin family.</text>
</comment>
<dbReference type="GO" id="GO:0016020">
    <property type="term" value="C:membrane"/>
    <property type="evidence" value="ECO:0007669"/>
    <property type="project" value="UniProtKB-UniRule"/>
</dbReference>
<feature type="transmembrane region" description="Helical" evidence="6">
    <location>
        <begin position="89"/>
        <end position="120"/>
    </location>
</feature>
<feature type="transmembrane region" description="Helical" evidence="6">
    <location>
        <begin position="19"/>
        <end position="38"/>
    </location>
</feature>
<feature type="transmembrane region" description="Helical" evidence="6">
    <location>
        <begin position="297"/>
        <end position="316"/>
    </location>
</feature>
<reference evidence="7" key="1">
    <citation type="submission" date="2006-10" db="EMBL/GenBank/DDBJ databases">
        <authorList>
            <person name="Amadeo P."/>
            <person name="Zhao Q."/>
            <person name="Wortman J."/>
            <person name="Fraser-Liggett C."/>
            <person name="Carlton J."/>
        </authorList>
    </citation>
    <scope>NUCLEOTIDE SEQUENCE</scope>
    <source>
        <strain evidence="7">G3</strain>
    </source>
</reference>
<dbReference type="SUPFAM" id="SSF103473">
    <property type="entry name" value="MFS general substrate transporter"/>
    <property type="match status" value="1"/>
</dbReference>
<evidence type="ECO:0000256" key="5">
    <source>
        <dbReference type="ARBA" id="ARBA00023136"/>
    </source>
</evidence>
<keyword evidence="4 6" id="KW-1133">Transmembrane helix</keyword>
<proteinExistence type="inferred from homology"/>
<accession>A2E4D8</accession>
<keyword evidence="3 6" id="KW-0812">Transmembrane</keyword>
<evidence type="ECO:0000256" key="2">
    <source>
        <dbReference type="ARBA" id="ARBA00007467"/>
    </source>
</evidence>
<dbReference type="Pfam" id="PF02487">
    <property type="entry name" value="CLN3"/>
    <property type="match status" value="2"/>
</dbReference>
<dbReference type="InterPro" id="IPR003492">
    <property type="entry name" value="Battenin_disease_Cln3"/>
</dbReference>
<dbReference type="KEGG" id="tva:4770439"/>
<dbReference type="VEuPathDB" id="TrichDB:TVAG_128870"/>
<feature type="transmembrane region" description="Helical" evidence="6">
    <location>
        <begin position="364"/>
        <end position="388"/>
    </location>
</feature>
<dbReference type="VEuPathDB" id="TrichDB:TVAGG3_0018650"/>
<dbReference type="GO" id="GO:0012505">
    <property type="term" value="C:endomembrane system"/>
    <property type="evidence" value="ECO:0007669"/>
    <property type="project" value="UniProtKB-SubCell"/>
</dbReference>
<protein>
    <submittedName>
        <fullName evidence="7">CLN3 protein</fullName>
    </submittedName>
</protein>
<evidence type="ECO:0000256" key="1">
    <source>
        <dbReference type="ARBA" id="ARBA00004127"/>
    </source>
</evidence>
<dbReference type="eggNOG" id="KOG3880">
    <property type="taxonomic scope" value="Eukaryota"/>
</dbReference>
<gene>
    <name evidence="7" type="ORF">TVAG_128870</name>
</gene>
<organism evidence="7 8">
    <name type="scientific">Trichomonas vaginalis (strain ATCC PRA-98 / G3)</name>
    <dbReference type="NCBI Taxonomy" id="412133"/>
    <lineage>
        <taxon>Eukaryota</taxon>
        <taxon>Metamonada</taxon>
        <taxon>Parabasalia</taxon>
        <taxon>Trichomonadida</taxon>
        <taxon>Trichomonadidae</taxon>
        <taxon>Trichomonas</taxon>
    </lineage>
</organism>
<reference evidence="7" key="2">
    <citation type="journal article" date="2007" name="Science">
        <title>Draft genome sequence of the sexually transmitted pathogen Trichomonas vaginalis.</title>
        <authorList>
            <person name="Carlton J.M."/>
            <person name="Hirt R.P."/>
            <person name="Silva J.C."/>
            <person name="Delcher A.L."/>
            <person name="Schatz M."/>
            <person name="Zhao Q."/>
            <person name="Wortman J.R."/>
            <person name="Bidwell S.L."/>
            <person name="Alsmark U.C.M."/>
            <person name="Besteiro S."/>
            <person name="Sicheritz-Ponten T."/>
            <person name="Noel C.J."/>
            <person name="Dacks J.B."/>
            <person name="Foster P.G."/>
            <person name="Simillion C."/>
            <person name="Van de Peer Y."/>
            <person name="Miranda-Saavedra D."/>
            <person name="Barton G.J."/>
            <person name="Westrop G.D."/>
            <person name="Mueller S."/>
            <person name="Dessi D."/>
            <person name="Fiori P.L."/>
            <person name="Ren Q."/>
            <person name="Paulsen I."/>
            <person name="Zhang H."/>
            <person name="Bastida-Corcuera F.D."/>
            <person name="Simoes-Barbosa A."/>
            <person name="Brown M.T."/>
            <person name="Hayes R.D."/>
            <person name="Mukherjee M."/>
            <person name="Okumura C.Y."/>
            <person name="Schneider R."/>
            <person name="Smith A.J."/>
            <person name="Vanacova S."/>
            <person name="Villalvazo M."/>
            <person name="Haas B.J."/>
            <person name="Pertea M."/>
            <person name="Feldblyum T.V."/>
            <person name="Utterback T.R."/>
            <person name="Shu C.L."/>
            <person name="Osoegawa K."/>
            <person name="de Jong P.J."/>
            <person name="Hrdy I."/>
            <person name="Horvathova L."/>
            <person name="Zubacova Z."/>
            <person name="Dolezal P."/>
            <person name="Malik S.B."/>
            <person name="Logsdon J.M. Jr."/>
            <person name="Henze K."/>
            <person name="Gupta A."/>
            <person name="Wang C.C."/>
            <person name="Dunne R.L."/>
            <person name="Upcroft J.A."/>
            <person name="Upcroft P."/>
            <person name="White O."/>
            <person name="Salzberg S.L."/>
            <person name="Tang P."/>
            <person name="Chiu C.-H."/>
            <person name="Lee Y.-S."/>
            <person name="Embley T.M."/>
            <person name="Coombs G.H."/>
            <person name="Mottram J.C."/>
            <person name="Tachezy J."/>
            <person name="Fraser-Liggett C.M."/>
            <person name="Johnson P.J."/>
        </authorList>
    </citation>
    <scope>NUCLEOTIDE SEQUENCE [LARGE SCALE GENOMIC DNA]</scope>
    <source>
        <strain evidence="7">G3</strain>
    </source>
</reference>
<name>A2E4D8_TRIV3</name>
<dbReference type="PRINTS" id="PR01315">
    <property type="entry name" value="BATTENIN"/>
</dbReference>
<dbReference type="InParanoid" id="A2E4D8"/>
<dbReference type="Proteomes" id="UP000001542">
    <property type="component" value="Unassembled WGS sequence"/>
</dbReference>
<feature type="transmembrane region" description="Helical" evidence="6">
    <location>
        <begin position="169"/>
        <end position="192"/>
    </location>
</feature>
<feature type="transmembrane region" description="Helical" evidence="6">
    <location>
        <begin position="323"/>
        <end position="344"/>
    </location>
</feature>
<dbReference type="InterPro" id="IPR036259">
    <property type="entry name" value="MFS_trans_sf"/>
</dbReference>
<comment type="subcellular location">
    <subcellularLocation>
        <location evidence="1">Endomembrane system</location>
        <topology evidence="1">Multi-pass membrane protein</topology>
    </subcellularLocation>
</comment>
<dbReference type="FunCoup" id="A2E4D8">
    <property type="interactions" value="89"/>
</dbReference>
<keyword evidence="8" id="KW-1185">Reference proteome</keyword>
<dbReference type="AlphaFoldDB" id="A2E4D8"/>
<evidence type="ECO:0000256" key="4">
    <source>
        <dbReference type="ARBA" id="ARBA00022989"/>
    </source>
</evidence>
<dbReference type="RefSeq" id="XP_001324696.1">
    <property type="nucleotide sequence ID" value="XM_001324661.1"/>
</dbReference>